<dbReference type="PANTHER" id="PTHR43531:SF11">
    <property type="entry name" value="METHYL-ACCEPTING CHEMOTAXIS PROTEIN 3"/>
    <property type="match status" value="1"/>
</dbReference>
<evidence type="ECO:0000256" key="4">
    <source>
        <dbReference type="SAM" id="Phobius"/>
    </source>
</evidence>
<feature type="coiled-coil region" evidence="3">
    <location>
        <begin position="162"/>
        <end position="189"/>
    </location>
</feature>
<sequence length="242" mass="26029">MNLTAKFTDADNEKAYQIYLNDYAPALDTAAQQLETLNDQIDAFGQSQSAQAVKMRQVALIVISTIIAVTAVLTVLTLVKMTKAITRPIQQIQDAMQALADDSKYVGVYAKLRDMVYALMQMLGQTVEQVDATSAQVFHGSEQVANAAQALSQGASQQASSVQELAATLEQISKQVDENAQNIEGAKLDTIETVKELDTGKEKMQDEAIHQTTEGVNQISNVVQTNSATAQQTAAASEELSG</sequence>
<reference evidence="5" key="1">
    <citation type="journal article" date="2021" name="PeerJ">
        <title>Extensive microbial diversity within the chicken gut microbiome revealed by metagenomics and culture.</title>
        <authorList>
            <person name="Gilroy R."/>
            <person name="Ravi A."/>
            <person name="Getino M."/>
            <person name="Pursley I."/>
            <person name="Horton D.L."/>
            <person name="Alikhan N.F."/>
            <person name="Baker D."/>
            <person name="Gharbi K."/>
            <person name="Hall N."/>
            <person name="Watson M."/>
            <person name="Adriaenssens E.M."/>
            <person name="Foster-Nyarko E."/>
            <person name="Jarju S."/>
            <person name="Secka A."/>
            <person name="Antonio M."/>
            <person name="Oren A."/>
            <person name="Chaudhuri R.R."/>
            <person name="La Ragione R."/>
            <person name="Hildebrand F."/>
            <person name="Pallen M.J."/>
        </authorList>
    </citation>
    <scope>NUCLEOTIDE SEQUENCE</scope>
    <source>
        <strain evidence="5">ChiBcec8-14828</strain>
    </source>
</reference>
<dbReference type="EMBL" id="DWYA01000013">
    <property type="protein sequence ID" value="HJB39025.1"/>
    <property type="molecule type" value="Genomic_DNA"/>
</dbReference>
<dbReference type="GO" id="GO:0006935">
    <property type="term" value="P:chemotaxis"/>
    <property type="evidence" value="ECO:0007669"/>
    <property type="project" value="UniProtKB-KW"/>
</dbReference>
<dbReference type="PANTHER" id="PTHR43531">
    <property type="entry name" value="PROTEIN ICFG"/>
    <property type="match status" value="1"/>
</dbReference>
<keyword evidence="1" id="KW-0145">Chemotaxis</keyword>
<evidence type="ECO:0000256" key="3">
    <source>
        <dbReference type="SAM" id="Coils"/>
    </source>
</evidence>
<gene>
    <name evidence="5" type="ORF">H9943_01360</name>
</gene>
<dbReference type="GO" id="GO:0005886">
    <property type="term" value="C:plasma membrane"/>
    <property type="evidence" value="ECO:0007669"/>
    <property type="project" value="TreeGrafter"/>
</dbReference>
<name>A0A9D2M196_9FIRM</name>
<dbReference type="SUPFAM" id="SSF58104">
    <property type="entry name" value="Methyl-accepting chemotaxis protein (MCP) signaling domain"/>
    <property type="match status" value="1"/>
</dbReference>
<keyword evidence="4" id="KW-1133">Transmembrane helix</keyword>
<evidence type="ECO:0000256" key="2">
    <source>
        <dbReference type="ARBA" id="ARBA00029447"/>
    </source>
</evidence>
<reference evidence="5" key="2">
    <citation type="submission" date="2021-04" db="EMBL/GenBank/DDBJ databases">
        <authorList>
            <person name="Gilroy R."/>
        </authorList>
    </citation>
    <scope>NUCLEOTIDE SEQUENCE</scope>
    <source>
        <strain evidence="5">ChiBcec8-14828</strain>
    </source>
</reference>
<dbReference type="AlphaFoldDB" id="A0A9D2M196"/>
<protein>
    <submittedName>
        <fullName evidence="5">Methyl-accepting chemotaxis protein</fullName>
    </submittedName>
</protein>
<dbReference type="GO" id="GO:0004888">
    <property type="term" value="F:transmembrane signaling receptor activity"/>
    <property type="evidence" value="ECO:0007669"/>
    <property type="project" value="TreeGrafter"/>
</dbReference>
<proteinExistence type="inferred from homology"/>
<dbReference type="Proteomes" id="UP000824209">
    <property type="component" value="Unassembled WGS sequence"/>
</dbReference>
<evidence type="ECO:0000313" key="5">
    <source>
        <dbReference type="EMBL" id="HJB39025.1"/>
    </source>
</evidence>
<dbReference type="InterPro" id="IPR051310">
    <property type="entry name" value="MCP_chemotaxis"/>
</dbReference>
<evidence type="ECO:0000256" key="1">
    <source>
        <dbReference type="ARBA" id="ARBA00022500"/>
    </source>
</evidence>
<keyword evidence="3" id="KW-0175">Coiled coil</keyword>
<evidence type="ECO:0000313" key="6">
    <source>
        <dbReference type="Proteomes" id="UP000824209"/>
    </source>
</evidence>
<dbReference type="Gene3D" id="1.10.287.950">
    <property type="entry name" value="Methyl-accepting chemotaxis protein"/>
    <property type="match status" value="1"/>
</dbReference>
<comment type="similarity">
    <text evidence="2">Belongs to the methyl-accepting chemotaxis (MCP) protein family.</text>
</comment>
<organism evidence="5 6">
    <name type="scientific">Candidatus Ruthenibacterium avium</name>
    <dbReference type="NCBI Taxonomy" id="2838751"/>
    <lineage>
        <taxon>Bacteria</taxon>
        <taxon>Bacillati</taxon>
        <taxon>Bacillota</taxon>
        <taxon>Clostridia</taxon>
        <taxon>Eubacteriales</taxon>
        <taxon>Oscillospiraceae</taxon>
        <taxon>Ruthenibacterium</taxon>
    </lineage>
</organism>
<accession>A0A9D2M196</accession>
<comment type="caution">
    <text evidence="5">The sequence shown here is derived from an EMBL/GenBank/DDBJ whole genome shotgun (WGS) entry which is preliminary data.</text>
</comment>
<keyword evidence="4" id="KW-0812">Transmembrane</keyword>
<keyword evidence="4" id="KW-0472">Membrane</keyword>
<feature type="transmembrane region" description="Helical" evidence="4">
    <location>
        <begin position="58"/>
        <end position="79"/>
    </location>
</feature>